<dbReference type="PROSITE" id="PS50157">
    <property type="entry name" value="ZINC_FINGER_C2H2_2"/>
    <property type="match status" value="1"/>
</dbReference>
<evidence type="ECO:0000313" key="5">
    <source>
        <dbReference type="EMBL" id="PON22077.1"/>
    </source>
</evidence>
<dbReference type="STRING" id="398673.A0A2P4ZCQ7"/>
<gene>
    <name evidence="5" type="ORF">TGAM01_v209147</name>
</gene>
<dbReference type="RefSeq" id="XP_018664885.2">
    <property type="nucleotide sequence ID" value="XM_018802060.2"/>
</dbReference>
<dbReference type="InterPro" id="IPR033789">
    <property type="entry name" value="Gal11_coact"/>
</dbReference>
<feature type="region of interest" description="Disordered" evidence="3">
    <location>
        <begin position="616"/>
        <end position="644"/>
    </location>
</feature>
<evidence type="ECO:0000259" key="4">
    <source>
        <dbReference type="PROSITE" id="PS50157"/>
    </source>
</evidence>
<evidence type="ECO:0000256" key="1">
    <source>
        <dbReference type="PROSITE-ProRule" id="PRU00042"/>
    </source>
</evidence>
<dbReference type="CDD" id="cd12191">
    <property type="entry name" value="gal11_coact"/>
    <property type="match status" value="1"/>
</dbReference>
<keyword evidence="6" id="KW-1185">Reference proteome</keyword>
<sequence>MSHVKKRSLMRSGFANLPRGQQMITNLLVFKGQGSITKMEDSGIAISVKGCLELFRAIALFRLPSPALNSSHQTILMAIADEESRFKVWSGNIGAHASGRRSLQFRLRDASHLQKHVLALLTDLSRLLENALAIMKGDKVPWDQDEDDDMSDSEPDSLEDDSGDDELPRTEMEQIAYNVSDCVNCLLRLSVTLRNPAPHDRFAALVSMDVSHYESFDIKHVQDKFQKIDGILAQRLGNAISRRRQYFKYRESHHLKLAHGIDPEDQADGKSTIASSIPGDAKSPGFANTLPAINEDAASDAGISQTSFASSLTDTDILRIPPLPRSAEIGPFECPFCFMIITATNRMSWKRHVFADLRPYICLSEDCAAADKWFSRRHEWILHEIENHWKSYVCPYSCNETFQSRLECVEHVHKSHLCTTPERQLEAMIDLSSRPIQAEGGIPCPMCHDSLDSLKKYQRHVGRHQEQLAIFALPSASLLDDDVDLEDDDIQSRSGIGSDGASSVDANPMQQQQMNAPDAGNQQQSMPLNRMQGELQFLVDSMDLPPTIATQIQGLPAEVKKLRHLKAWINQNNPLQPSVRAQLDAFQQKQLQVLMNRRDRYLENYLFDADGNPISSPSFGSDASSGSLTPSPRSGHRGIDDSDDEIRHAKNEGMDHNNFDPSPELYPQFSNGREEAAAVEVEGFQERSMPPQLLQVSPQELMHIRSAKPALANVPDDQIRAMILAMKKNSWKQQLEQQRLRIQQIHAQLQEIKNATAANMAGTQSPQKAIQIQQSQPNLTPQQTQAQTMPNTMSQTASMQAVNLKEDKQIHSKWSANSFDD</sequence>
<dbReference type="AlphaFoldDB" id="A0A2P4ZCQ7"/>
<feature type="region of interest" description="Disordered" evidence="3">
    <location>
        <begin position="140"/>
        <end position="167"/>
    </location>
</feature>
<dbReference type="InterPro" id="IPR013087">
    <property type="entry name" value="Znf_C2H2_type"/>
</dbReference>
<dbReference type="InterPro" id="IPR058925">
    <property type="entry name" value="zf-C2H2_AcuF"/>
</dbReference>
<keyword evidence="2" id="KW-0175">Coiled coil</keyword>
<dbReference type="PROSITE" id="PS00028">
    <property type="entry name" value="ZINC_FINGER_C2H2_1"/>
    <property type="match status" value="1"/>
</dbReference>
<feature type="compositionally biased region" description="Polar residues" evidence="3">
    <location>
        <begin position="760"/>
        <end position="801"/>
    </location>
</feature>
<keyword evidence="1" id="KW-0862">Zinc</keyword>
<feature type="region of interest" description="Disordered" evidence="3">
    <location>
        <begin position="760"/>
        <end position="821"/>
    </location>
</feature>
<name>A0A2P4ZCQ7_9HYPO</name>
<evidence type="ECO:0000256" key="3">
    <source>
        <dbReference type="SAM" id="MobiDB-lite"/>
    </source>
</evidence>
<feature type="domain" description="C2H2-type" evidence="4">
    <location>
        <begin position="392"/>
        <end position="421"/>
    </location>
</feature>
<dbReference type="SMART" id="SM00355">
    <property type="entry name" value="ZnF_C2H2"/>
    <property type="match status" value="3"/>
</dbReference>
<proteinExistence type="predicted"/>
<reference evidence="5 6" key="1">
    <citation type="journal article" date="2016" name="Genome Announc.">
        <title>Draft Whole-Genome Sequence of Trichoderma gamsii T6085, a Promising Biocontrol Agent of Fusarium Head Blight on Wheat.</title>
        <authorList>
            <person name="Baroncelli R."/>
            <person name="Zapparata A."/>
            <person name="Piaggeschi G."/>
            <person name="Sarrocco S."/>
            <person name="Vannacci G."/>
        </authorList>
    </citation>
    <scope>NUCLEOTIDE SEQUENCE [LARGE SCALE GENOMIC DNA]</scope>
    <source>
        <strain evidence="5 6">T6085</strain>
    </source>
</reference>
<dbReference type="Proteomes" id="UP000054821">
    <property type="component" value="Unassembled WGS sequence"/>
</dbReference>
<feature type="compositionally biased region" description="Acidic residues" evidence="3">
    <location>
        <begin position="143"/>
        <end position="165"/>
    </location>
</feature>
<organism evidence="5 6">
    <name type="scientific">Trichoderma gamsii</name>
    <dbReference type="NCBI Taxonomy" id="398673"/>
    <lineage>
        <taxon>Eukaryota</taxon>
        <taxon>Fungi</taxon>
        <taxon>Dikarya</taxon>
        <taxon>Ascomycota</taxon>
        <taxon>Pezizomycotina</taxon>
        <taxon>Sordariomycetes</taxon>
        <taxon>Hypocreomycetidae</taxon>
        <taxon>Hypocreales</taxon>
        <taxon>Hypocreaceae</taxon>
        <taxon>Trichoderma</taxon>
    </lineage>
</organism>
<comment type="caution">
    <text evidence="5">The sequence shown here is derived from an EMBL/GenBank/DDBJ whole genome shotgun (WGS) entry which is preliminary data.</text>
</comment>
<dbReference type="EMBL" id="JPDN02000042">
    <property type="protein sequence ID" value="PON22077.1"/>
    <property type="molecule type" value="Genomic_DNA"/>
</dbReference>
<accession>A0A2P4ZCQ7</accession>
<evidence type="ECO:0000256" key="2">
    <source>
        <dbReference type="SAM" id="Coils"/>
    </source>
</evidence>
<dbReference type="GO" id="GO:0008270">
    <property type="term" value="F:zinc ion binding"/>
    <property type="evidence" value="ECO:0007669"/>
    <property type="project" value="UniProtKB-KW"/>
</dbReference>
<dbReference type="GeneID" id="29982143"/>
<dbReference type="Pfam" id="PF26082">
    <property type="entry name" value="zf-C2H2_AcuF"/>
    <property type="match status" value="1"/>
</dbReference>
<feature type="compositionally biased region" description="Polar residues" evidence="3">
    <location>
        <begin position="812"/>
        <end position="821"/>
    </location>
</feature>
<feature type="coiled-coil region" evidence="2">
    <location>
        <begin position="728"/>
        <end position="755"/>
    </location>
</feature>
<dbReference type="PANTHER" id="PTHR35391">
    <property type="entry name" value="C2H2-TYPE DOMAIN-CONTAINING PROTEIN-RELATED"/>
    <property type="match status" value="1"/>
</dbReference>
<keyword evidence="1" id="KW-0863">Zinc-finger</keyword>
<dbReference type="PANTHER" id="PTHR35391:SF7">
    <property type="entry name" value="C2H2-TYPE DOMAIN-CONTAINING PROTEIN"/>
    <property type="match status" value="1"/>
</dbReference>
<evidence type="ECO:0000313" key="6">
    <source>
        <dbReference type="Proteomes" id="UP000054821"/>
    </source>
</evidence>
<feature type="compositionally biased region" description="Low complexity" evidence="3">
    <location>
        <begin position="616"/>
        <end position="627"/>
    </location>
</feature>
<keyword evidence="1" id="KW-0479">Metal-binding</keyword>
<protein>
    <recommendedName>
        <fullName evidence="4">C2H2-type domain-containing protein</fullName>
    </recommendedName>
</protein>